<dbReference type="EMBL" id="MU006704">
    <property type="protein sequence ID" value="KAF2631848.1"/>
    <property type="molecule type" value="Genomic_DNA"/>
</dbReference>
<sequence>MNNSQFRRLLLSDQPKQQDGSKQGASPASRTPGGALGARKHSSIPMTPRQVGRGSVQADFARQLAERNAKANPQKKTRASAPKGTKLAAGYTDRTKERVDEADSEVAKRIKNLEEVMKLGQIDRETFEKLVSEITGGDVGTTHLVKGLDRKLLERVRRGEDVLGGNKDTTIQKEEQEEAGEDVEDAFDELAEADVGPVTREKVEKKGERMMAPPPPVAGAKRTRADILAELKRQREEAAKAAEAEHEKRFPALGPGFRKVTPQGERSRIEIDDKGREVLIITGPDGKEKRKVRKQKAETQPAPEVRHDLDDVTKPINMHNLPEPKKQEESEDEDIFAGVGSNYNPLANLNDDDDEEEEEEEEEEREAAPDTAVKQESTTPGPVPTSGEANSEAPSAEASKPSEPSQLAKRDYFKSRTTQSSTSDTTSSLSSADATVRAALAKVRNLDEKSTLLQNLSSANPSDADSKEARLKKRAAELAASDRDLEDIDMGFGESRFDDADEMEREGEKVKFSEWKGLGTGGDDEDDDGPKAAKKRKRGPKKRKGDVNNADDVLQAMERQKEKKTKTLG</sequence>
<reference evidence="1" key="1">
    <citation type="journal article" date="2020" name="Stud. Mycol.">
        <title>101 Dothideomycetes genomes: a test case for predicting lifestyles and emergence of pathogens.</title>
        <authorList>
            <person name="Haridas S."/>
            <person name="Albert R."/>
            <person name="Binder M."/>
            <person name="Bloem J."/>
            <person name="Labutti K."/>
            <person name="Salamov A."/>
            <person name="Andreopoulos B."/>
            <person name="Baker S."/>
            <person name="Barry K."/>
            <person name="Bills G."/>
            <person name="Bluhm B."/>
            <person name="Cannon C."/>
            <person name="Castanera R."/>
            <person name="Culley D."/>
            <person name="Daum C."/>
            <person name="Ezra D."/>
            <person name="Gonzalez J."/>
            <person name="Henrissat B."/>
            <person name="Kuo A."/>
            <person name="Liang C."/>
            <person name="Lipzen A."/>
            <person name="Lutzoni F."/>
            <person name="Magnuson J."/>
            <person name="Mondo S."/>
            <person name="Nolan M."/>
            <person name="Ohm R."/>
            <person name="Pangilinan J."/>
            <person name="Park H.-J."/>
            <person name="Ramirez L."/>
            <person name="Alfaro M."/>
            <person name="Sun H."/>
            <person name="Tritt A."/>
            <person name="Yoshinaga Y."/>
            <person name="Zwiers L.-H."/>
            <person name="Turgeon B."/>
            <person name="Goodwin S."/>
            <person name="Spatafora J."/>
            <person name="Crous P."/>
            <person name="Grigoriev I."/>
        </authorList>
    </citation>
    <scope>NUCLEOTIDE SEQUENCE</scope>
    <source>
        <strain evidence="1">CBS 525.71</strain>
    </source>
</reference>
<organism evidence="1 2">
    <name type="scientific">Macroventuria anomochaeta</name>
    <dbReference type="NCBI Taxonomy" id="301207"/>
    <lineage>
        <taxon>Eukaryota</taxon>
        <taxon>Fungi</taxon>
        <taxon>Dikarya</taxon>
        <taxon>Ascomycota</taxon>
        <taxon>Pezizomycotina</taxon>
        <taxon>Dothideomycetes</taxon>
        <taxon>Pleosporomycetidae</taxon>
        <taxon>Pleosporales</taxon>
        <taxon>Pleosporineae</taxon>
        <taxon>Didymellaceae</taxon>
        <taxon>Macroventuria</taxon>
    </lineage>
</organism>
<proteinExistence type="predicted"/>
<accession>A0ACB6SCX2</accession>
<protein>
    <submittedName>
        <fullName evidence="1">Uncharacterized protein</fullName>
    </submittedName>
</protein>
<gene>
    <name evidence="1" type="ORF">BU25DRAFT_407480</name>
</gene>
<evidence type="ECO:0000313" key="1">
    <source>
        <dbReference type="EMBL" id="KAF2631848.1"/>
    </source>
</evidence>
<dbReference type="Proteomes" id="UP000799754">
    <property type="component" value="Unassembled WGS sequence"/>
</dbReference>
<evidence type="ECO:0000313" key="2">
    <source>
        <dbReference type="Proteomes" id="UP000799754"/>
    </source>
</evidence>
<comment type="caution">
    <text evidence="1">The sequence shown here is derived from an EMBL/GenBank/DDBJ whole genome shotgun (WGS) entry which is preliminary data.</text>
</comment>
<keyword evidence="2" id="KW-1185">Reference proteome</keyword>
<name>A0ACB6SCX2_9PLEO</name>